<dbReference type="eggNOG" id="KOG0777">
    <property type="taxonomic scope" value="Eukaryota"/>
</dbReference>
<evidence type="ECO:0000313" key="6">
    <source>
        <dbReference type="EMBL" id="EMF09423.1"/>
    </source>
</evidence>
<evidence type="ECO:0000256" key="4">
    <source>
        <dbReference type="RuleBase" id="RU004466"/>
    </source>
</evidence>
<dbReference type="HOGENOM" id="CLU_014015_6_0_1"/>
<dbReference type="Gene3D" id="1.10.600.10">
    <property type="entry name" value="Farnesyl Diphosphate Synthase"/>
    <property type="match status" value="1"/>
</dbReference>
<protein>
    <submittedName>
        <fullName evidence="6">Terpenoid synthase</fullName>
    </submittedName>
</protein>
<dbReference type="STRING" id="692275.N1QFW5"/>
<dbReference type="GO" id="GO:0008299">
    <property type="term" value="P:isoprenoid biosynthetic process"/>
    <property type="evidence" value="ECO:0007669"/>
    <property type="project" value="InterPro"/>
</dbReference>
<dbReference type="CDD" id="cd00685">
    <property type="entry name" value="Trans_IPPS_HT"/>
    <property type="match status" value="1"/>
</dbReference>
<reference evidence="6 7" key="1">
    <citation type="journal article" date="2012" name="PLoS Pathog.">
        <title>Diverse lifestyles and strategies of plant pathogenesis encoded in the genomes of eighteen Dothideomycetes fungi.</title>
        <authorList>
            <person name="Ohm R.A."/>
            <person name="Feau N."/>
            <person name="Henrissat B."/>
            <person name="Schoch C.L."/>
            <person name="Horwitz B.A."/>
            <person name="Barry K.W."/>
            <person name="Condon B.J."/>
            <person name="Copeland A.C."/>
            <person name="Dhillon B."/>
            <person name="Glaser F."/>
            <person name="Hesse C.N."/>
            <person name="Kosti I."/>
            <person name="LaButti K."/>
            <person name="Lindquist E.A."/>
            <person name="Lucas S."/>
            <person name="Salamov A.A."/>
            <person name="Bradshaw R.E."/>
            <person name="Ciuffetti L."/>
            <person name="Hamelin R.C."/>
            <person name="Kema G.H.J."/>
            <person name="Lawrence C."/>
            <person name="Scott J.A."/>
            <person name="Spatafora J.W."/>
            <person name="Turgeon B.G."/>
            <person name="de Wit P.J.G.M."/>
            <person name="Zhong S."/>
            <person name="Goodwin S.B."/>
            <person name="Grigoriev I.V."/>
        </authorList>
    </citation>
    <scope>NUCLEOTIDE SEQUENCE [LARGE SCALE GENOMIC DNA]</scope>
    <source>
        <strain evidence="6 7">SO2202</strain>
    </source>
</reference>
<feature type="compositionally biased region" description="Basic and acidic residues" evidence="5">
    <location>
        <begin position="7"/>
        <end position="25"/>
    </location>
</feature>
<dbReference type="GO" id="GO:0046872">
    <property type="term" value="F:metal ion binding"/>
    <property type="evidence" value="ECO:0007669"/>
    <property type="project" value="UniProtKB-KW"/>
</dbReference>
<dbReference type="PANTHER" id="PTHR12001:SF44">
    <property type="entry name" value="GERANYLGERANYL PYROPHOSPHATE SYNTHASE"/>
    <property type="match status" value="1"/>
</dbReference>
<evidence type="ECO:0000256" key="2">
    <source>
        <dbReference type="ARBA" id="ARBA00022723"/>
    </source>
</evidence>
<dbReference type="InterPro" id="IPR008949">
    <property type="entry name" value="Isoprenoid_synthase_dom_sf"/>
</dbReference>
<dbReference type="PROSITE" id="PS00723">
    <property type="entry name" value="POLYPRENYL_SYNTHASE_1"/>
    <property type="match status" value="1"/>
</dbReference>
<sequence length="382" mass="43335">MCGALELSRESHKNSDTDSFEAEHNLSQSIDHKLSHQWEECNEKAPPYDYVASMPGKEIRRQLLNALNHWFQVDEISSNIIAETVTMMHNASLLIDDIQDNSQLRRGFPSAHQVYGVAQTINSANYVYFQAQQHLLQHLPKGGGVEEAAIIRIFNEEMLNLHRGQGMELYWRDTMQLPPSEAEYLQMVSNKTGGLFRLILRLLRVMSPVEHVMAVNVDVISKVVDVMGLQFQILDDLKNICDEKMAKQKGFFDDLTEGKFSYPIAHAIWKEKNHNTPPSPENSSSERKHLLIEFLAMRTQDNTIKIEAIQCLQRAGSLNHTKQVLKTLDQRARFLMGEVGVKNPLLEKVLDQLVDGLGRMDVGSQLSVEEGGRLTSLKQESS</sequence>
<dbReference type="AlphaFoldDB" id="N1QFW5"/>
<evidence type="ECO:0000256" key="5">
    <source>
        <dbReference type="SAM" id="MobiDB-lite"/>
    </source>
</evidence>
<evidence type="ECO:0000313" key="7">
    <source>
        <dbReference type="Proteomes" id="UP000016931"/>
    </source>
</evidence>
<dbReference type="GO" id="GO:0004659">
    <property type="term" value="F:prenyltransferase activity"/>
    <property type="evidence" value="ECO:0007669"/>
    <property type="project" value="InterPro"/>
</dbReference>
<accession>N1QFW5</accession>
<keyword evidence="1 4" id="KW-0808">Transferase</keyword>
<dbReference type="InterPro" id="IPR033749">
    <property type="entry name" value="Polyprenyl_synt_CS"/>
</dbReference>
<dbReference type="PANTHER" id="PTHR12001">
    <property type="entry name" value="GERANYLGERANYL PYROPHOSPHATE SYNTHASE"/>
    <property type="match status" value="1"/>
</dbReference>
<dbReference type="Pfam" id="PF00348">
    <property type="entry name" value="polyprenyl_synt"/>
    <property type="match status" value="1"/>
</dbReference>
<dbReference type="EMBL" id="KB456269">
    <property type="protein sequence ID" value="EMF09423.1"/>
    <property type="molecule type" value="Genomic_DNA"/>
</dbReference>
<dbReference type="GO" id="GO:0046165">
    <property type="term" value="P:alcohol biosynthetic process"/>
    <property type="evidence" value="ECO:0007669"/>
    <property type="project" value="UniProtKB-ARBA"/>
</dbReference>
<dbReference type="GO" id="GO:0043386">
    <property type="term" value="P:mycotoxin biosynthetic process"/>
    <property type="evidence" value="ECO:0007669"/>
    <property type="project" value="UniProtKB-ARBA"/>
</dbReference>
<comment type="similarity">
    <text evidence="4">Belongs to the FPP/GGPP synthase family.</text>
</comment>
<dbReference type="RefSeq" id="XP_016757544.1">
    <property type="nucleotide sequence ID" value="XM_016909196.1"/>
</dbReference>
<keyword evidence="3" id="KW-0460">Magnesium</keyword>
<gene>
    <name evidence="6" type="ORF">SEPMUDRAFT_51612</name>
</gene>
<name>N1QFW5_SPHMS</name>
<keyword evidence="2" id="KW-0479">Metal-binding</keyword>
<dbReference type="SUPFAM" id="SSF48576">
    <property type="entry name" value="Terpenoid synthases"/>
    <property type="match status" value="1"/>
</dbReference>
<evidence type="ECO:0000256" key="1">
    <source>
        <dbReference type="ARBA" id="ARBA00022679"/>
    </source>
</evidence>
<organism evidence="6 7">
    <name type="scientific">Sphaerulina musiva (strain SO2202)</name>
    <name type="common">Poplar stem canker fungus</name>
    <name type="synonym">Septoria musiva</name>
    <dbReference type="NCBI Taxonomy" id="692275"/>
    <lineage>
        <taxon>Eukaryota</taxon>
        <taxon>Fungi</taxon>
        <taxon>Dikarya</taxon>
        <taxon>Ascomycota</taxon>
        <taxon>Pezizomycotina</taxon>
        <taxon>Dothideomycetes</taxon>
        <taxon>Dothideomycetidae</taxon>
        <taxon>Mycosphaerellales</taxon>
        <taxon>Mycosphaerellaceae</taxon>
        <taxon>Sphaerulina</taxon>
    </lineage>
</organism>
<dbReference type="OrthoDB" id="6921389at2759"/>
<dbReference type="PROSITE" id="PS00444">
    <property type="entry name" value="POLYPRENYL_SYNTHASE_2"/>
    <property type="match status" value="1"/>
</dbReference>
<dbReference type="OMA" id="LISHAVW"/>
<dbReference type="SFLD" id="SFLDS00005">
    <property type="entry name" value="Isoprenoid_Synthase_Type_I"/>
    <property type="match status" value="1"/>
</dbReference>
<dbReference type="Proteomes" id="UP000016931">
    <property type="component" value="Unassembled WGS sequence"/>
</dbReference>
<dbReference type="InterPro" id="IPR000092">
    <property type="entry name" value="Polyprenyl_synt"/>
</dbReference>
<feature type="region of interest" description="Disordered" evidence="5">
    <location>
        <begin position="1"/>
        <end position="25"/>
    </location>
</feature>
<proteinExistence type="inferred from homology"/>
<dbReference type="GeneID" id="27906333"/>
<keyword evidence="7" id="KW-1185">Reference proteome</keyword>
<evidence type="ECO:0000256" key="3">
    <source>
        <dbReference type="ARBA" id="ARBA00022842"/>
    </source>
</evidence>